<dbReference type="Gene3D" id="1.10.390.10">
    <property type="entry name" value="Neutral Protease Domain 2"/>
    <property type="match status" value="1"/>
</dbReference>
<name>A0A131YVX7_RHIAP</name>
<keyword evidence="13" id="KW-0482">Metalloprotease</keyword>
<evidence type="ECO:0000256" key="11">
    <source>
        <dbReference type="ARBA" id="ARBA00022801"/>
    </source>
</evidence>
<dbReference type="Gene3D" id="2.60.40.1730">
    <property type="entry name" value="tricorn interacting facor f3 domain"/>
    <property type="match status" value="1"/>
</dbReference>
<evidence type="ECO:0000259" key="21">
    <source>
        <dbReference type="Pfam" id="PF11838"/>
    </source>
</evidence>
<feature type="compositionally biased region" description="Basic and acidic residues" evidence="18">
    <location>
        <begin position="143"/>
        <end position="157"/>
    </location>
</feature>
<sequence>MYESSAQRVVGSRPKVRRAGGPATSALQNIRNAVGQRKWKYVIGACFLLSVVAVVLPASAARSAKRTSPHRHAAAPAHNTAAQNGAADEQRAVYHAPAANKKSPARSPTDHHVAKARKAAPAASAARKRRRTTSPTRKPPNIAEEKEHEDEPEKNSAADEPEPAAVQNAPEVLAPAAADKDDTQASKGRTTKAGNAEAIAKKVAAHRQSEAPSNESIFRFATPTLPSDPGDHNDENIRLPKNVRPVGYKLVLVPEYQDQSMSFKGSVRIMLEALEPTKLIQLHAANLVINRGNLTLRFASGAPGPDILSIRTNDFSQFLYINLAEDLLAGDKYELNISFSTVAMYDNGFNVRRYQRDEGPPVWVYGANFLPTEARRTFPCFDEPGIKAPFIIEVIRPNNLHTVSNMPLSATYKKRNDTKADVFITSFPMSTFATGFFISDFVSYGNSTMKLWARPGAAKDVDFLLTMGPQILKFYEEYFASAYQLPKTDVIAMEHYISDIQNMGLLYLPESIAFYDAEDSSISKRQTVMLSLCHAFSHEWFGNLVSPEWWDDVWLMDGFATYFQYRCLEYFDQTAKSYDLMLVNEIVPVMKHDIMKFAPAVVTSVDTQYRIYQSFNVFSTQKAVALLRMLDMAVGEEHFKMGVYKVLDKRMFGNVTSAFVWEAFTEAMPKKRPLKVANVMEPWVTQPGFPMLMVNRVYDENAATLVQSKFALEPEERESRFTWPIPITFVSSEQRLFDNTMPTIWLYDKEGQLENLPGPHHWVLINSKFAGYYKVNYDVHNWDLIIRQLLWNHTYIHPLNRAQIQNDLFDLAKAGLVNYTVALEATKYLLKEQDYIPWKAAFEKMKDVGVRLQTTESYSKWKGYMSSLLSANFANISWDGNETSLLSTELESELAFLTCYYGYQPCIDKALKMFREVKESTTAGDDLPTHLRYTVFCEAVKTGGEKNWKFLWDRLQESDDPSERSDIIKALSCSRSAQLLGNYLKSVVAPDDVIRHEDIPGLFTSFSDNHEGKPVAFKFINDEWGSIHKRFRDVPEVLFQIEESLLETASESADAKTLSSFYKHNKQSTKIPEWRYKQVQEERRLDDAWKAKFYPVVKHWLDEIELAV</sequence>
<evidence type="ECO:0000256" key="14">
    <source>
        <dbReference type="ARBA" id="ARBA00023136"/>
    </source>
</evidence>
<comment type="catalytic activity">
    <reaction evidence="1">
        <text>Release of an N-terminal amino acid, Xaa-|-Yaa- from a peptide, amide or arylamide. Xaa is preferably Ala, but may be most amino acids including Pro (slow action). When a terminal hydrophobic residue is followed by a prolyl residue, the two may be released as an intact Xaa-Pro dipeptide.</text>
        <dbReference type="EC" id="3.4.11.2"/>
    </reaction>
</comment>
<dbReference type="Gene3D" id="2.60.40.1910">
    <property type="match status" value="1"/>
</dbReference>
<keyword evidence="11" id="KW-0378">Hydrolase</keyword>
<dbReference type="SUPFAM" id="SSF55486">
    <property type="entry name" value="Metalloproteases ('zincins'), catalytic domain"/>
    <property type="match status" value="1"/>
</dbReference>
<feature type="region of interest" description="Disordered" evidence="18">
    <location>
        <begin position="66"/>
        <end position="165"/>
    </location>
</feature>
<keyword evidence="12 17" id="KW-0862">Zinc</keyword>
<evidence type="ECO:0000256" key="3">
    <source>
        <dbReference type="ARBA" id="ARBA00010136"/>
    </source>
</evidence>
<evidence type="ECO:0000256" key="12">
    <source>
        <dbReference type="ARBA" id="ARBA00022833"/>
    </source>
</evidence>
<evidence type="ECO:0000256" key="2">
    <source>
        <dbReference type="ARBA" id="ARBA00004609"/>
    </source>
</evidence>
<dbReference type="Pfam" id="PF17900">
    <property type="entry name" value="Peptidase_M1_N"/>
    <property type="match status" value="1"/>
</dbReference>
<feature type="domain" description="ERAP1-like C-terminal" evidence="21">
    <location>
        <begin position="762"/>
        <end position="1067"/>
    </location>
</feature>
<dbReference type="Pfam" id="PF11838">
    <property type="entry name" value="ERAP1_C"/>
    <property type="match status" value="1"/>
</dbReference>
<evidence type="ECO:0000256" key="17">
    <source>
        <dbReference type="PIRSR" id="PIRSR634016-3"/>
    </source>
</evidence>
<dbReference type="InterPro" id="IPR024571">
    <property type="entry name" value="ERAP1-like_C_dom"/>
</dbReference>
<dbReference type="CDD" id="cd09601">
    <property type="entry name" value="M1_APN-Q_like"/>
    <property type="match status" value="1"/>
</dbReference>
<protein>
    <recommendedName>
        <fullName evidence="5">Aminopeptidase N</fullName>
        <ecNumber evidence="4">3.4.11.2</ecNumber>
    </recommendedName>
</protein>
<evidence type="ECO:0000256" key="5">
    <source>
        <dbReference type="ARBA" id="ARBA00015611"/>
    </source>
</evidence>
<keyword evidence="8" id="KW-0645">Protease</keyword>
<evidence type="ECO:0000256" key="13">
    <source>
        <dbReference type="ARBA" id="ARBA00023049"/>
    </source>
</evidence>
<evidence type="ECO:0000256" key="4">
    <source>
        <dbReference type="ARBA" id="ARBA00012564"/>
    </source>
</evidence>
<keyword evidence="19" id="KW-1133">Transmembrane helix</keyword>
<dbReference type="InterPro" id="IPR027268">
    <property type="entry name" value="Peptidase_M4/M1_CTD_sf"/>
</dbReference>
<feature type="region of interest" description="Disordered" evidence="18">
    <location>
        <begin position="175"/>
        <end position="194"/>
    </location>
</feature>
<evidence type="ECO:0000256" key="6">
    <source>
        <dbReference type="ARBA" id="ARBA00022475"/>
    </source>
</evidence>
<keyword evidence="10" id="KW-0732">Signal</keyword>
<feature type="domain" description="Aminopeptidase N-like N-terminal" evidence="22">
    <location>
        <begin position="245"/>
        <end position="432"/>
    </location>
</feature>
<feature type="binding site" evidence="17">
    <location>
        <position position="538"/>
    </location>
    <ligand>
        <name>Zn(2+)</name>
        <dbReference type="ChEBI" id="CHEBI:29105"/>
        <note>catalytic</note>
    </ligand>
</feature>
<organism evidence="23">
    <name type="scientific">Rhipicephalus appendiculatus</name>
    <name type="common">Brown ear tick</name>
    <dbReference type="NCBI Taxonomy" id="34631"/>
    <lineage>
        <taxon>Eukaryota</taxon>
        <taxon>Metazoa</taxon>
        <taxon>Ecdysozoa</taxon>
        <taxon>Arthropoda</taxon>
        <taxon>Chelicerata</taxon>
        <taxon>Arachnida</taxon>
        <taxon>Acari</taxon>
        <taxon>Parasitiformes</taxon>
        <taxon>Ixodida</taxon>
        <taxon>Ixodoidea</taxon>
        <taxon>Ixodidae</taxon>
        <taxon>Rhipicephalinae</taxon>
        <taxon>Rhipicephalus</taxon>
        <taxon>Rhipicephalus</taxon>
    </lineage>
</organism>
<keyword evidence="19" id="KW-0812">Transmembrane</keyword>
<comment type="cofactor">
    <cofactor evidence="17">
        <name>Zn(2+)</name>
        <dbReference type="ChEBI" id="CHEBI:29105"/>
    </cofactor>
    <text evidence="17">Binds 1 zinc ion per subunit.</text>
</comment>
<dbReference type="GO" id="GO:0016285">
    <property type="term" value="F:alanyl aminopeptidase activity"/>
    <property type="evidence" value="ECO:0007669"/>
    <property type="project" value="UniProtKB-EC"/>
</dbReference>
<dbReference type="FunFam" id="2.60.40.1910:FF:000008">
    <property type="entry name" value="Aminopeptidase"/>
    <property type="match status" value="1"/>
</dbReference>
<dbReference type="Gene3D" id="1.25.50.20">
    <property type="match status" value="1"/>
</dbReference>
<keyword evidence="6" id="KW-1003">Cell membrane</keyword>
<dbReference type="InterPro" id="IPR034016">
    <property type="entry name" value="M1_APN-typ"/>
</dbReference>
<evidence type="ECO:0000256" key="8">
    <source>
        <dbReference type="ARBA" id="ARBA00022670"/>
    </source>
</evidence>
<feature type="compositionally biased region" description="Low complexity" evidence="18">
    <location>
        <begin position="74"/>
        <end position="87"/>
    </location>
</feature>
<reference evidence="23" key="1">
    <citation type="journal article" date="2016" name="Ticks Tick Borne Dis.">
        <title>De novo assembly and annotation of the salivary gland transcriptome of Rhipicephalus appendiculatus male and female ticks during blood feeding.</title>
        <authorList>
            <person name="de Castro M.H."/>
            <person name="de Klerk D."/>
            <person name="Pienaar R."/>
            <person name="Latif A.A."/>
            <person name="Rees D.J."/>
            <person name="Mans B.J."/>
        </authorList>
    </citation>
    <scope>NUCLEOTIDE SEQUENCE</scope>
    <source>
        <tissue evidence="23">Salivary glands</tissue>
    </source>
</reference>
<dbReference type="GO" id="GO:0070006">
    <property type="term" value="F:metalloaminopeptidase activity"/>
    <property type="evidence" value="ECO:0007669"/>
    <property type="project" value="TreeGrafter"/>
</dbReference>
<dbReference type="InterPro" id="IPR014782">
    <property type="entry name" value="Peptidase_M1_dom"/>
</dbReference>
<dbReference type="InterPro" id="IPR050344">
    <property type="entry name" value="Peptidase_M1_aminopeptidases"/>
</dbReference>
<dbReference type="InterPro" id="IPR001930">
    <property type="entry name" value="Peptidase_M1"/>
</dbReference>
<dbReference type="EMBL" id="GEDV01005213">
    <property type="protein sequence ID" value="JAP83344.1"/>
    <property type="molecule type" value="Transcribed_RNA"/>
</dbReference>
<keyword evidence="23" id="KW-0031">Aminopeptidase</keyword>
<evidence type="ECO:0000256" key="9">
    <source>
        <dbReference type="ARBA" id="ARBA00022723"/>
    </source>
</evidence>
<dbReference type="AlphaFoldDB" id="A0A131YVX7"/>
<dbReference type="GO" id="GO:0005615">
    <property type="term" value="C:extracellular space"/>
    <property type="evidence" value="ECO:0007669"/>
    <property type="project" value="TreeGrafter"/>
</dbReference>
<evidence type="ECO:0000256" key="10">
    <source>
        <dbReference type="ARBA" id="ARBA00022729"/>
    </source>
</evidence>
<dbReference type="Pfam" id="PF01433">
    <property type="entry name" value="Peptidase_M1"/>
    <property type="match status" value="1"/>
</dbReference>
<evidence type="ECO:0000256" key="16">
    <source>
        <dbReference type="ARBA" id="ARBA00023180"/>
    </source>
</evidence>
<feature type="transmembrane region" description="Helical" evidence="19">
    <location>
        <begin position="41"/>
        <end position="61"/>
    </location>
</feature>
<dbReference type="GO" id="GO:0008270">
    <property type="term" value="F:zinc ion binding"/>
    <property type="evidence" value="ECO:0007669"/>
    <property type="project" value="InterPro"/>
</dbReference>
<feature type="binding site" evidence="17">
    <location>
        <position position="534"/>
    </location>
    <ligand>
        <name>Zn(2+)</name>
        <dbReference type="ChEBI" id="CHEBI:29105"/>
        <note>catalytic</note>
    </ligand>
</feature>
<evidence type="ECO:0000256" key="15">
    <source>
        <dbReference type="ARBA" id="ARBA00023157"/>
    </source>
</evidence>
<dbReference type="PANTHER" id="PTHR11533">
    <property type="entry name" value="PROTEASE M1 ZINC METALLOPROTEASE"/>
    <property type="match status" value="1"/>
</dbReference>
<dbReference type="PRINTS" id="PR00756">
    <property type="entry name" value="ALADIPTASE"/>
</dbReference>
<dbReference type="GO" id="GO:0005886">
    <property type="term" value="C:plasma membrane"/>
    <property type="evidence" value="ECO:0007669"/>
    <property type="project" value="UniProtKB-SubCell"/>
</dbReference>
<evidence type="ECO:0000313" key="23">
    <source>
        <dbReference type="EMBL" id="JAP83344.1"/>
    </source>
</evidence>
<comment type="subcellular location">
    <subcellularLocation>
        <location evidence="2">Cell membrane</location>
        <topology evidence="2">Lipid-anchor</topology>
        <topology evidence="2">GPI-anchor</topology>
    </subcellularLocation>
</comment>
<comment type="similarity">
    <text evidence="3">Belongs to the peptidase M1 family.</text>
</comment>
<dbReference type="SUPFAM" id="SSF63737">
    <property type="entry name" value="Leukotriene A4 hydrolase N-terminal domain"/>
    <property type="match status" value="1"/>
</dbReference>
<dbReference type="PANTHER" id="PTHR11533:SF294">
    <property type="entry name" value="THYROTROPIN-RELEASING HORMONE-DEGRADING ECTOENZYME"/>
    <property type="match status" value="1"/>
</dbReference>
<feature type="domain" description="Peptidase M1 membrane alanine aminopeptidase" evidence="20">
    <location>
        <begin position="467"/>
        <end position="683"/>
    </location>
</feature>
<feature type="region of interest" description="Disordered" evidence="18">
    <location>
        <begin position="1"/>
        <end position="23"/>
    </location>
</feature>
<proteinExistence type="inferred from homology"/>
<dbReference type="EC" id="3.4.11.2" evidence="4"/>
<dbReference type="GO" id="GO:0005737">
    <property type="term" value="C:cytoplasm"/>
    <property type="evidence" value="ECO:0007669"/>
    <property type="project" value="TreeGrafter"/>
</dbReference>
<evidence type="ECO:0000256" key="18">
    <source>
        <dbReference type="SAM" id="MobiDB-lite"/>
    </source>
</evidence>
<keyword evidence="15" id="KW-1015">Disulfide bond</keyword>
<accession>A0A131YVX7</accession>
<dbReference type="GO" id="GO:0098552">
    <property type="term" value="C:side of membrane"/>
    <property type="evidence" value="ECO:0007669"/>
    <property type="project" value="UniProtKB-KW"/>
</dbReference>
<keyword evidence="14 19" id="KW-0472">Membrane</keyword>
<dbReference type="GO" id="GO:0043171">
    <property type="term" value="P:peptide catabolic process"/>
    <property type="evidence" value="ECO:0007669"/>
    <property type="project" value="TreeGrafter"/>
</dbReference>
<evidence type="ECO:0000256" key="19">
    <source>
        <dbReference type="SAM" id="Phobius"/>
    </source>
</evidence>
<dbReference type="InterPro" id="IPR045357">
    <property type="entry name" value="Aminopeptidase_N-like_N"/>
</dbReference>
<keyword evidence="7" id="KW-0449">Lipoprotein</keyword>
<dbReference type="GO" id="GO:0006508">
    <property type="term" value="P:proteolysis"/>
    <property type="evidence" value="ECO:0007669"/>
    <property type="project" value="UniProtKB-KW"/>
</dbReference>
<keyword evidence="16" id="KW-0325">Glycoprotein</keyword>
<evidence type="ECO:0000256" key="7">
    <source>
        <dbReference type="ARBA" id="ARBA00022622"/>
    </source>
</evidence>
<dbReference type="GO" id="GO:0042277">
    <property type="term" value="F:peptide binding"/>
    <property type="evidence" value="ECO:0007669"/>
    <property type="project" value="TreeGrafter"/>
</dbReference>
<evidence type="ECO:0000256" key="1">
    <source>
        <dbReference type="ARBA" id="ARBA00000098"/>
    </source>
</evidence>
<evidence type="ECO:0000259" key="20">
    <source>
        <dbReference type="Pfam" id="PF01433"/>
    </source>
</evidence>
<dbReference type="InterPro" id="IPR042097">
    <property type="entry name" value="Aminopeptidase_N-like_N_sf"/>
</dbReference>
<evidence type="ECO:0000259" key="22">
    <source>
        <dbReference type="Pfam" id="PF17900"/>
    </source>
</evidence>
<keyword evidence="9 17" id="KW-0479">Metal-binding</keyword>
<keyword evidence="7" id="KW-0336">GPI-anchor</keyword>
<dbReference type="FunFam" id="1.25.50.20:FF:000001">
    <property type="entry name" value="Aminopeptidase"/>
    <property type="match status" value="1"/>
</dbReference>